<dbReference type="EMBL" id="ML978180">
    <property type="protein sequence ID" value="KAF2031483.1"/>
    <property type="molecule type" value="Genomic_DNA"/>
</dbReference>
<protein>
    <submittedName>
        <fullName evidence="1">Uncharacterized protein</fullName>
    </submittedName>
</protein>
<evidence type="ECO:0000313" key="1">
    <source>
        <dbReference type="EMBL" id="KAF2031483.1"/>
    </source>
</evidence>
<dbReference type="AlphaFoldDB" id="A0A9P4HBD1"/>
<evidence type="ECO:0000313" key="2">
    <source>
        <dbReference type="Proteomes" id="UP000799777"/>
    </source>
</evidence>
<proteinExistence type="predicted"/>
<reference evidence="1" key="1">
    <citation type="journal article" date="2020" name="Stud. Mycol.">
        <title>101 Dothideomycetes genomes: a test case for predicting lifestyles and emergence of pathogens.</title>
        <authorList>
            <person name="Haridas S."/>
            <person name="Albert R."/>
            <person name="Binder M."/>
            <person name="Bloem J."/>
            <person name="Labutti K."/>
            <person name="Salamov A."/>
            <person name="Andreopoulos B."/>
            <person name="Baker S."/>
            <person name="Barry K."/>
            <person name="Bills G."/>
            <person name="Bluhm B."/>
            <person name="Cannon C."/>
            <person name="Castanera R."/>
            <person name="Culley D."/>
            <person name="Daum C."/>
            <person name="Ezra D."/>
            <person name="Gonzalez J."/>
            <person name="Henrissat B."/>
            <person name="Kuo A."/>
            <person name="Liang C."/>
            <person name="Lipzen A."/>
            <person name="Lutzoni F."/>
            <person name="Magnuson J."/>
            <person name="Mondo S."/>
            <person name="Nolan M."/>
            <person name="Ohm R."/>
            <person name="Pangilinan J."/>
            <person name="Park H.-J."/>
            <person name="Ramirez L."/>
            <person name="Alfaro M."/>
            <person name="Sun H."/>
            <person name="Tritt A."/>
            <person name="Yoshinaga Y."/>
            <person name="Zwiers L.-H."/>
            <person name="Turgeon B."/>
            <person name="Goodwin S."/>
            <person name="Spatafora J."/>
            <person name="Crous P."/>
            <person name="Grigoriev I."/>
        </authorList>
    </citation>
    <scope>NUCLEOTIDE SEQUENCE</scope>
    <source>
        <strain evidence="1">CBS 110217</strain>
    </source>
</reference>
<comment type="caution">
    <text evidence="1">The sequence shown here is derived from an EMBL/GenBank/DDBJ whole genome shotgun (WGS) entry which is preliminary data.</text>
</comment>
<dbReference type="OrthoDB" id="3734023at2759"/>
<organism evidence="1 2">
    <name type="scientific">Setomelanomma holmii</name>
    <dbReference type="NCBI Taxonomy" id="210430"/>
    <lineage>
        <taxon>Eukaryota</taxon>
        <taxon>Fungi</taxon>
        <taxon>Dikarya</taxon>
        <taxon>Ascomycota</taxon>
        <taxon>Pezizomycotina</taxon>
        <taxon>Dothideomycetes</taxon>
        <taxon>Pleosporomycetidae</taxon>
        <taxon>Pleosporales</taxon>
        <taxon>Pleosporineae</taxon>
        <taxon>Phaeosphaeriaceae</taxon>
        <taxon>Setomelanomma</taxon>
    </lineage>
</organism>
<sequence>MADQLGYRVLQLPRELRDLIYAYIVQQDSPINLTDSDIRVSLPYPILSAELLEVVYTHNTFSITFYSISIRKAGIPIRKSLWGLYPYHKRLIHRLEVNATEALLREQDFDALQRESTTKYPDYRQDYNQLLELPRLEHLTINLQKSSRIHFVWTTFSPIIYRLRERKPQPRITLNISFDAVLEQQWNLDSYLEGGDWTTRPMQELPYLPMGFVDMSELIEPPSDEDRAYVAEHCSELTETMGRDFIRGLLDETPANRRVLASAYVVKEPPLLRVLMAEHYETYKGTQSSGP</sequence>
<gene>
    <name evidence="1" type="ORF">EK21DRAFT_110853</name>
</gene>
<name>A0A9P4HBD1_9PLEO</name>
<accession>A0A9P4HBD1</accession>
<dbReference type="Proteomes" id="UP000799777">
    <property type="component" value="Unassembled WGS sequence"/>
</dbReference>
<keyword evidence="2" id="KW-1185">Reference proteome</keyword>